<reference evidence="2" key="2">
    <citation type="journal article" date="2021" name="PeerJ">
        <title>Extensive microbial diversity within the chicken gut microbiome revealed by metagenomics and culture.</title>
        <authorList>
            <person name="Gilroy R."/>
            <person name="Ravi A."/>
            <person name="Getino M."/>
            <person name="Pursley I."/>
            <person name="Horton D.L."/>
            <person name="Alikhan N.F."/>
            <person name="Baker D."/>
            <person name="Gharbi K."/>
            <person name="Hall N."/>
            <person name="Watson M."/>
            <person name="Adriaenssens E.M."/>
            <person name="Foster-Nyarko E."/>
            <person name="Jarju S."/>
            <person name="Secka A."/>
            <person name="Antonio M."/>
            <person name="Oren A."/>
            <person name="Chaudhuri R.R."/>
            <person name="La Ragione R."/>
            <person name="Hildebrand F."/>
            <person name="Pallen M.J."/>
        </authorList>
    </citation>
    <scope>NUCLEOTIDE SEQUENCE</scope>
    <source>
        <strain evidence="2">11167</strain>
    </source>
</reference>
<dbReference type="InterPro" id="IPR013815">
    <property type="entry name" value="ATP_grasp_subdomain_1"/>
</dbReference>
<dbReference type="InterPro" id="IPR044036">
    <property type="entry name" value="DUF5752"/>
</dbReference>
<proteinExistence type="predicted"/>
<dbReference type="Proteomes" id="UP000823633">
    <property type="component" value="Unassembled WGS sequence"/>
</dbReference>
<dbReference type="InterPro" id="IPR011006">
    <property type="entry name" value="CheY-like_superfamily"/>
</dbReference>
<dbReference type="CDD" id="cd00156">
    <property type="entry name" value="REC"/>
    <property type="match status" value="1"/>
</dbReference>
<dbReference type="SUPFAM" id="SSF56059">
    <property type="entry name" value="Glutathione synthetase ATP-binding domain-like"/>
    <property type="match status" value="1"/>
</dbReference>
<gene>
    <name evidence="2" type="ORF">IAC42_03015</name>
</gene>
<keyword evidence="2" id="KW-0670">Pyruvate</keyword>
<sequence length="981" mass="110106">MYKLDQTWIPFSNLMLKHIYNVLLICSDYDRFMLEEDGRVEEELYKEYMGLGLSTPPKITHTSDPDEAIRLIEALSFDLVITMVDFHNGAVERLAMRIKQIRPQMPVVVLAPSPDHRRMKVLKEEAGAGAIDQIFYWQGDAKLFLAMVKLVEDSLNLEHDTSVAGVQVIILVEDSIRFISSYLPVMYTCLITQTRLSILEALNDWGRTLRMRGRPKIVLARNGEDAMRLYRSHQKNILGVITDVNFPYGGQKEGSGLRLAHELRQMDDDLPILVQSTDISNAGDAAALKADFIWKHSPNLLSQLERHFIKYYNFGPFNFIDPHSGEVILTARTMKEVQNAIRTIPASCLWYHSKRNDFSKWLRAQSLYQLSGMIEAINISSPDQIEELRSELYNVIKAYRTQRTRGAIAQFTPDSYDDTSFFSRIGSGSLGGKGRGLAFIAAEMMAGHVQDDFPSIYLSIPKTVVVSTQLYDDFMHMHELDVSSLTEMDDRQLLQLFLSLEVPQELSACLKEFIKVVHQPLSVRSSSLLEDSHSEPFAGVYQTCMISNAGDDARRLKELEDAIRTVWASVFFKRAREYLKMTGHMVEEEKMAVILQQVTGSAHGRWWFPNVSGVARSLNYYPVSGQKSEDGVGMLSFGFGKSVVDDGSAFRFCPAKPKKPSADLNGNAASQDSFYALDLEAPFDPMDNMDNLVLLPLSEAGKYPKSLKYIASTLDETTYTISESVTASGHKMITFNGMLKYDMFPLAQVIDRILKLGEKSMGTPVEIEVAVNTERSGEKKPDFSILQIRPIAGAYTESDVEIGPDDIEGSIVYSTSVMGNGVVEGIRDIIAIRPDRFKASEMVDMAGELARLNADFEGKEYVLIVAGRLGSSDRWLGIPCAWSDISHARVIVETGLPEIQVEPSQGTHFFQNVTSLGCIYLTVNPLFGEGRLDFASLASLDTIQESGHFTHYRSAKDLDIRANGLEKKAIVRERREIVIWD</sequence>
<evidence type="ECO:0000313" key="3">
    <source>
        <dbReference type="Proteomes" id="UP000823633"/>
    </source>
</evidence>
<protein>
    <submittedName>
        <fullName evidence="2">Pyruvate, phosphate dikinase</fullName>
    </submittedName>
</protein>
<dbReference type="PANTHER" id="PTHR43615">
    <property type="entry name" value="PHOSPHOENOLPYRUVATE SYNTHASE-RELATED"/>
    <property type="match status" value="1"/>
</dbReference>
<dbReference type="GO" id="GO:0016301">
    <property type="term" value="F:kinase activity"/>
    <property type="evidence" value="ECO:0007669"/>
    <property type="project" value="InterPro"/>
</dbReference>
<name>A0A9D9EA62_9SPIR</name>
<dbReference type="Pfam" id="PF19027">
    <property type="entry name" value="DUF5752"/>
    <property type="match status" value="1"/>
</dbReference>
<dbReference type="Pfam" id="PF01326">
    <property type="entry name" value="PPDK_N"/>
    <property type="match status" value="1"/>
</dbReference>
<comment type="caution">
    <text evidence="2">The sequence shown here is derived from an EMBL/GenBank/DDBJ whole genome shotgun (WGS) entry which is preliminary data.</text>
</comment>
<evidence type="ECO:0000313" key="2">
    <source>
        <dbReference type="EMBL" id="MBO8442715.1"/>
    </source>
</evidence>
<organism evidence="2 3">
    <name type="scientific">Candidatus Aphodenecus pullistercoris</name>
    <dbReference type="NCBI Taxonomy" id="2840669"/>
    <lineage>
        <taxon>Bacteria</taxon>
        <taxon>Pseudomonadati</taxon>
        <taxon>Spirochaetota</taxon>
        <taxon>Spirochaetia</taxon>
        <taxon>Spirochaetales</taxon>
        <taxon>Candidatus Aphodenecus</taxon>
    </lineage>
</organism>
<evidence type="ECO:0000259" key="1">
    <source>
        <dbReference type="Pfam" id="PF01326"/>
    </source>
</evidence>
<reference evidence="2" key="1">
    <citation type="submission" date="2020-10" db="EMBL/GenBank/DDBJ databases">
        <authorList>
            <person name="Gilroy R."/>
        </authorList>
    </citation>
    <scope>NUCLEOTIDE SEQUENCE</scope>
    <source>
        <strain evidence="2">11167</strain>
    </source>
</reference>
<dbReference type="Gene3D" id="3.40.50.2300">
    <property type="match status" value="1"/>
</dbReference>
<dbReference type="PANTHER" id="PTHR43615:SF1">
    <property type="entry name" value="PPDK_N DOMAIN-CONTAINING PROTEIN"/>
    <property type="match status" value="1"/>
</dbReference>
<dbReference type="AlphaFoldDB" id="A0A9D9EA62"/>
<dbReference type="SUPFAM" id="SSF52172">
    <property type="entry name" value="CheY-like"/>
    <property type="match status" value="1"/>
</dbReference>
<dbReference type="GO" id="GO:0005524">
    <property type="term" value="F:ATP binding"/>
    <property type="evidence" value="ECO:0007669"/>
    <property type="project" value="InterPro"/>
</dbReference>
<dbReference type="InterPro" id="IPR051549">
    <property type="entry name" value="PEP_Utilizing_Enz"/>
</dbReference>
<feature type="domain" description="Pyruvate phosphate dikinase AMP/ATP-binding" evidence="1">
    <location>
        <begin position="429"/>
        <end position="795"/>
    </location>
</feature>
<dbReference type="InterPro" id="IPR002192">
    <property type="entry name" value="PPDK_AMP/ATP-bd"/>
</dbReference>
<accession>A0A9D9EA62</accession>
<dbReference type="EMBL" id="JADIMU010000019">
    <property type="protein sequence ID" value="MBO8442715.1"/>
    <property type="molecule type" value="Genomic_DNA"/>
</dbReference>
<dbReference type="Gene3D" id="3.30.1490.20">
    <property type="entry name" value="ATP-grasp fold, A domain"/>
    <property type="match status" value="1"/>
</dbReference>